<reference evidence="2" key="1">
    <citation type="submission" date="2022-11" db="UniProtKB">
        <authorList>
            <consortium name="WormBaseParasite"/>
        </authorList>
    </citation>
    <scope>IDENTIFICATION</scope>
</reference>
<evidence type="ECO:0000313" key="1">
    <source>
        <dbReference type="Proteomes" id="UP000887579"/>
    </source>
</evidence>
<evidence type="ECO:0000313" key="2">
    <source>
        <dbReference type="WBParaSite" id="ES5_v2.g8952.t1"/>
    </source>
</evidence>
<accession>A0AC34GWG2</accession>
<sequence length="552" mass="61641">MATSESNGKRISLNKVQTSTSMESNGNESTISDKLGFDDVIVRYLGQFGRYQRYIFFLVCIPSIITSMDSLSWTFSGAKSNHRCKGITETNNADYWNPSPISLYRRQNCSLSKHPVLKECPFEECVLGESKTCPNGHIYDASANSYTAIQRWDIVCDKSVLRASIQSMYYLGQMFGSIIFGFLGDRIGRKKVFFIALIVQFVSGMGMALSPHWSIYALSRFGVGIAHPGIFVIAVVIGVELIGPKYRQLSSILASIFWSSGQIVLGILAYNVRDYRFLHACIAFPALIFVSYWWLIPESARWLVAHKKYKEADEVMRKASKINGTYLPDNWYEHLVNEDLLNNRKKTHHNFLDLIRTPVIRKRAFASFFCWPVCSMLYYGISMNTNFLGGDLYLTFIFGGLSEFPALVLTGLLVDKVGRKPVLIGGFITAAFAMLSSVVFDGEVYPAIGITQSLLAKSALACTYSCLYIFTPELFPTVIRNTAMGGCSTIARIGAITASYVSMWLVDSFGKMIMVLPFAALAILASITILFCLPETTGKELHESIEDVEKDE</sequence>
<name>A0AC34GWG2_9BILA</name>
<dbReference type="WBParaSite" id="ES5_v2.g8952.t1">
    <property type="protein sequence ID" value="ES5_v2.g8952.t1"/>
    <property type="gene ID" value="ES5_v2.g8952"/>
</dbReference>
<dbReference type="Proteomes" id="UP000887579">
    <property type="component" value="Unplaced"/>
</dbReference>
<proteinExistence type="predicted"/>
<organism evidence="1 2">
    <name type="scientific">Panagrolaimus sp. ES5</name>
    <dbReference type="NCBI Taxonomy" id="591445"/>
    <lineage>
        <taxon>Eukaryota</taxon>
        <taxon>Metazoa</taxon>
        <taxon>Ecdysozoa</taxon>
        <taxon>Nematoda</taxon>
        <taxon>Chromadorea</taxon>
        <taxon>Rhabditida</taxon>
        <taxon>Tylenchina</taxon>
        <taxon>Panagrolaimomorpha</taxon>
        <taxon>Panagrolaimoidea</taxon>
        <taxon>Panagrolaimidae</taxon>
        <taxon>Panagrolaimus</taxon>
    </lineage>
</organism>
<protein>
    <submittedName>
        <fullName evidence="2">Major facilitator superfamily (MFS) profile domain-containing protein</fullName>
    </submittedName>
</protein>